<dbReference type="PANTHER" id="PTHR23069:SF0">
    <property type="entry name" value="TAT-BINDING HOMOLOG 7"/>
    <property type="match status" value="1"/>
</dbReference>
<name>A0A7J7CIN5_TRIWF</name>
<evidence type="ECO:0000256" key="3">
    <source>
        <dbReference type="ARBA" id="ARBA00022840"/>
    </source>
</evidence>
<dbReference type="GO" id="GO:0006337">
    <property type="term" value="P:nucleosome disassembly"/>
    <property type="evidence" value="ECO:0007669"/>
    <property type="project" value="TreeGrafter"/>
</dbReference>
<gene>
    <name evidence="5" type="ORF">HS088_TW16G00330</name>
</gene>
<comment type="similarity">
    <text evidence="1">Belongs to the AAA ATPase family.</text>
</comment>
<dbReference type="InterPro" id="IPR045199">
    <property type="entry name" value="ATAD2-like"/>
</dbReference>
<dbReference type="GO" id="GO:0042393">
    <property type="term" value="F:histone binding"/>
    <property type="evidence" value="ECO:0007669"/>
    <property type="project" value="TreeGrafter"/>
</dbReference>
<evidence type="ECO:0000313" key="5">
    <source>
        <dbReference type="EMBL" id="KAF5733889.1"/>
    </source>
</evidence>
<dbReference type="AlphaFoldDB" id="A0A7J7CIN5"/>
<keyword evidence="2" id="KW-0547">Nucleotide-binding</keyword>
<accession>A0A7J7CIN5</accession>
<feature type="chain" id="PRO_5029806239" evidence="4">
    <location>
        <begin position="21"/>
        <end position="137"/>
    </location>
</feature>
<dbReference type="Proteomes" id="UP000593562">
    <property type="component" value="Unassembled WGS sequence"/>
</dbReference>
<comment type="caution">
    <text evidence="5">The sequence shown here is derived from an EMBL/GenBank/DDBJ whole genome shotgun (WGS) entry which is preliminary data.</text>
</comment>
<dbReference type="GO" id="GO:0005524">
    <property type="term" value="F:ATP binding"/>
    <property type="evidence" value="ECO:0007669"/>
    <property type="project" value="UniProtKB-KW"/>
</dbReference>
<evidence type="ECO:0000256" key="4">
    <source>
        <dbReference type="SAM" id="SignalP"/>
    </source>
</evidence>
<protein>
    <submittedName>
        <fullName evidence="5">Uncharacterized protein</fullName>
    </submittedName>
</protein>
<feature type="signal peptide" evidence="4">
    <location>
        <begin position="1"/>
        <end position="20"/>
    </location>
</feature>
<dbReference type="GO" id="GO:0005634">
    <property type="term" value="C:nucleus"/>
    <property type="evidence" value="ECO:0007669"/>
    <property type="project" value="TreeGrafter"/>
</dbReference>
<evidence type="ECO:0000256" key="1">
    <source>
        <dbReference type="ARBA" id="ARBA00006914"/>
    </source>
</evidence>
<dbReference type="PANTHER" id="PTHR23069">
    <property type="entry name" value="AAA DOMAIN-CONTAINING"/>
    <property type="match status" value="1"/>
</dbReference>
<reference evidence="5 6" key="1">
    <citation type="journal article" date="2020" name="Nat. Commun.">
        <title>Genome of Tripterygium wilfordii and identification of cytochrome P450 involved in triptolide biosynthesis.</title>
        <authorList>
            <person name="Tu L."/>
            <person name="Su P."/>
            <person name="Zhang Z."/>
            <person name="Gao L."/>
            <person name="Wang J."/>
            <person name="Hu T."/>
            <person name="Zhou J."/>
            <person name="Zhang Y."/>
            <person name="Zhao Y."/>
            <person name="Liu Y."/>
            <person name="Song Y."/>
            <person name="Tong Y."/>
            <person name="Lu Y."/>
            <person name="Yang J."/>
            <person name="Xu C."/>
            <person name="Jia M."/>
            <person name="Peters R.J."/>
            <person name="Huang L."/>
            <person name="Gao W."/>
        </authorList>
    </citation>
    <scope>NUCLEOTIDE SEQUENCE [LARGE SCALE GENOMIC DNA]</scope>
    <source>
        <strain evidence="6">cv. XIE 37</strain>
        <tissue evidence="5">Leaf</tissue>
    </source>
</reference>
<keyword evidence="6" id="KW-1185">Reference proteome</keyword>
<dbReference type="GO" id="GO:0045815">
    <property type="term" value="P:transcription initiation-coupled chromatin remodeling"/>
    <property type="evidence" value="ECO:0007669"/>
    <property type="project" value="TreeGrafter"/>
</dbReference>
<organism evidence="5 6">
    <name type="scientific">Tripterygium wilfordii</name>
    <name type="common">Thunder God vine</name>
    <dbReference type="NCBI Taxonomy" id="458696"/>
    <lineage>
        <taxon>Eukaryota</taxon>
        <taxon>Viridiplantae</taxon>
        <taxon>Streptophyta</taxon>
        <taxon>Embryophyta</taxon>
        <taxon>Tracheophyta</taxon>
        <taxon>Spermatophyta</taxon>
        <taxon>Magnoliopsida</taxon>
        <taxon>eudicotyledons</taxon>
        <taxon>Gunneridae</taxon>
        <taxon>Pentapetalae</taxon>
        <taxon>rosids</taxon>
        <taxon>fabids</taxon>
        <taxon>Celastrales</taxon>
        <taxon>Celastraceae</taxon>
        <taxon>Tripterygium</taxon>
    </lineage>
</organism>
<evidence type="ECO:0000256" key="2">
    <source>
        <dbReference type="ARBA" id="ARBA00022741"/>
    </source>
</evidence>
<keyword evidence="3" id="KW-0067">ATP-binding</keyword>
<sequence>MGLQFLLCTGLGFCCAEVKAVGWIILDLQFYINWKNFLSTHLDCHHFFLIQVQRTPEEALVHIFGEARRTTPSILYISQFNLWWDNADEQLRAVLRTLLEELPSDLPILFIGTSLVPLAEIEGAPFSVFTLQSVCQV</sequence>
<dbReference type="GO" id="GO:0006334">
    <property type="term" value="P:nucleosome assembly"/>
    <property type="evidence" value="ECO:0007669"/>
    <property type="project" value="TreeGrafter"/>
</dbReference>
<dbReference type="InParanoid" id="A0A7J7CIN5"/>
<evidence type="ECO:0000313" key="6">
    <source>
        <dbReference type="Proteomes" id="UP000593562"/>
    </source>
</evidence>
<dbReference type="GO" id="GO:0003682">
    <property type="term" value="F:chromatin binding"/>
    <property type="evidence" value="ECO:0007669"/>
    <property type="project" value="TreeGrafter"/>
</dbReference>
<proteinExistence type="inferred from homology"/>
<dbReference type="GO" id="GO:0016887">
    <property type="term" value="F:ATP hydrolysis activity"/>
    <property type="evidence" value="ECO:0007669"/>
    <property type="project" value="TreeGrafter"/>
</dbReference>
<dbReference type="EMBL" id="JAAARO010000016">
    <property type="protein sequence ID" value="KAF5733889.1"/>
    <property type="molecule type" value="Genomic_DNA"/>
</dbReference>
<keyword evidence="4" id="KW-0732">Signal</keyword>